<dbReference type="InterPro" id="IPR003776">
    <property type="entry name" value="YcaO-like_dom"/>
</dbReference>
<evidence type="ECO:0000259" key="1">
    <source>
        <dbReference type="PROSITE" id="PS51664"/>
    </source>
</evidence>
<accession>A0A212KZ77</accession>
<dbReference type="AlphaFoldDB" id="A0A212KZ77"/>
<dbReference type="PANTHER" id="PTHR37809">
    <property type="entry name" value="RIBOSOMAL PROTEIN S12 METHYLTHIOTRANSFERASE ACCESSORY FACTOR YCAO"/>
    <property type="match status" value="1"/>
</dbReference>
<name>A0A212KZ77_9BACT</name>
<dbReference type="Gene3D" id="3.30.160.660">
    <property type="match status" value="1"/>
</dbReference>
<dbReference type="Gene3D" id="3.30.1330.230">
    <property type="match status" value="1"/>
</dbReference>
<gene>
    <name evidence="2" type="ORF">KL86DES1_10496</name>
</gene>
<protein>
    <recommendedName>
        <fullName evidence="1">YcaO domain-containing protein</fullName>
    </recommendedName>
</protein>
<dbReference type="Pfam" id="PF02624">
    <property type="entry name" value="YcaO"/>
    <property type="match status" value="1"/>
</dbReference>
<sequence>MIRDDAPSTDQLPILDYAYTHEETQATTGYFSCVPPSDLDFAAALARLEAAPMDDFLHQHLLRLLSAEKTEELTRLAATCYDAANDAFIRPVLAALLLECGILLPRHAQACAGFPADAGRRLAHASPALYLRAASQPDAEASAAWSELFRDNICEHHALPRPSEAGIAPLFPNEEIEKTAMAMAAHAGKMAEQHARLRADPAPAWERPPAQQTFLRALDALMESGTIAGAEMRHEASLSPIALLRSWLVDIEVCSNAVRHRLRGQATAYGRGMSLAAARASYAMEIVERASAYVSVGPARAGAKGEAGQVVGRKHAMPLYKARFSELQAQGRAALDPNLLPVEAPYMDAPLHWLTAVGADGRPVLVPAQAVFLFCNLDEPALFLAGGSTGLASGNTLDEARQAALTEIFERDAEATTPFSRLQCFRLKSRDARMQSLLDDYAACGISVQFQDITTEFGLPVYQCFVMGRDGGIARATGANLNGQRAALAALTETPWPYSTSQSTRPRPSGPGLAGLPVRFLEDLPDYSLASPVDNCRLLEAVLAEHGRTPLYVDISRKDFDLPVVRAIVPGLALTGEWDRFSRPGKRLFARYASLFT</sequence>
<dbReference type="Gene3D" id="3.30.40.250">
    <property type="match status" value="1"/>
</dbReference>
<feature type="domain" description="YcaO" evidence="1">
    <location>
        <begin position="270"/>
        <end position="597"/>
    </location>
</feature>
<dbReference type="PANTHER" id="PTHR37809:SF1">
    <property type="entry name" value="RIBOSOMAL PROTEIN S12 METHYLTHIOTRANSFERASE ACCESSORY FACTOR YCAO"/>
    <property type="match status" value="1"/>
</dbReference>
<reference evidence="2" key="1">
    <citation type="submission" date="2016-08" db="EMBL/GenBank/DDBJ databases">
        <authorList>
            <person name="Seilhamer J.J."/>
        </authorList>
    </citation>
    <scope>NUCLEOTIDE SEQUENCE</scope>
    <source>
        <strain evidence="2">86-1</strain>
    </source>
</reference>
<organism evidence="2">
    <name type="scientific">uncultured Desulfovibrio sp</name>
    <dbReference type="NCBI Taxonomy" id="167968"/>
    <lineage>
        <taxon>Bacteria</taxon>
        <taxon>Pseudomonadati</taxon>
        <taxon>Thermodesulfobacteriota</taxon>
        <taxon>Desulfovibrionia</taxon>
        <taxon>Desulfovibrionales</taxon>
        <taxon>Desulfovibrionaceae</taxon>
        <taxon>Desulfovibrio</taxon>
        <taxon>environmental samples</taxon>
    </lineage>
</organism>
<evidence type="ECO:0000313" key="2">
    <source>
        <dbReference type="EMBL" id="SCM70583.1"/>
    </source>
</evidence>
<dbReference type="RefSeq" id="WP_179979368.1">
    <property type="nucleotide sequence ID" value="NZ_LT608333.1"/>
</dbReference>
<proteinExistence type="predicted"/>
<dbReference type="PROSITE" id="PS51664">
    <property type="entry name" value="YCAO"/>
    <property type="match status" value="1"/>
</dbReference>
<dbReference type="EMBL" id="FMJC01000001">
    <property type="protein sequence ID" value="SCM70583.1"/>
    <property type="molecule type" value="Genomic_DNA"/>
</dbReference>